<proteinExistence type="predicted"/>
<geneLocation type="plasmid" evidence="2">
    <name>p13-032</name>
</geneLocation>
<dbReference type="EMBL" id="MH847759">
    <property type="protein sequence ID" value="AYU70454.1"/>
    <property type="molecule type" value="Genomic_DNA"/>
</dbReference>
<dbReference type="AlphaFoldDB" id="A0A3G4RXJ8"/>
<reference evidence="2" key="1">
    <citation type="journal article" date="2018" name="Vet. Microbiol.">
        <title>Characterization of plasmids harboring blaCTX-M genes in Escherichia coli from French pigs.</title>
        <authorList>
            <person name="Lucas P."/>
            <person name="Jouy E."/>
            <person name="Le Devendec L."/>
            <person name="de Boisseson C."/>
            <person name="Perrin-Guyomard A."/>
            <person name="Jove T."/>
            <person name="Blanchard Y."/>
            <person name="Touzain F."/>
            <person name="Kempf I."/>
        </authorList>
    </citation>
    <scope>NUCLEOTIDE SEQUENCE</scope>
    <source>
        <strain evidence="2">13-032</strain>
        <plasmid evidence="2">p13-032</plasmid>
    </source>
</reference>
<name>A0A3G4RXJ8_ECOLX</name>
<feature type="transmembrane region" description="Helical" evidence="1">
    <location>
        <begin position="12"/>
        <end position="33"/>
    </location>
</feature>
<gene>
    <name evidence="2" type="ORF">D0362_00253</name>
</gene>
<feature type="transmembrane region" description="Helical" evidence="1">
    <location>
        <begin position="45"/>
        <end position="72"/>
    </location>
</feature>
<keyword evidence="1" id="KW-1133">Transmembrane helix</keyword>
<organism evidence="2">
    <name type="scientific">Escherichia coli</name>
    <dbReference type="NCBI Taxonomy" id="562"/>
    <lineage>
        <taxon>Bacteria</taxon>
        <taxon>Pseudomonadati</taxon>
        <taxon>Pseudomonadota</taxon>
        <taxon>Gammaproteobacteria</taxon>
        <taxon>Enterobacterales</taxon>
        <taxon>Enterobacteriaceae</taxon>
        <taxon>Escherichia</taxon>
    </lineage>
</organism>
<sequence>MRDLCAQLKTSKAVLLQLPACPSTVLGSFPALLINLGEWAVIFRILIPILCLIFPVLLDAFFCCSSVPIYMVNLHGLMMAQI</sequence>
<protein>
    <submittedName>
        <fullName evidence="2">Uncharacterized protein</fullName>
    </submittedName>
</protein>
<evidence type="ECO:0000256" key="1">
    <source>
        <dbReference type="SAM" id="Phobius"/>
    </source>
</evidence>
<keyword evidence="1" id="KW-0812">Transmembrane</keyword>
<evidence type="ECO:0000313" key="2">
    <source>
        <dbReference type="EMBL" id="AYU70454.1"/>
    </source>
</evidence>
<accession>A0A3G4RXJ8</accession>
<keyword evidence="1" id="KW-0472">Membrane</keyword>
<keyword evidence="2" id="KW-0614">Plasmid</keyword>